<accession>A0AAW9R8N6</accession>
<evidence type="ECO:0000256" key="1">
    <source>
        <dbReference type="SAM" id="SignalP"/>
    </source>
</evidence>
<feature type="chain" id="PRO_5043376182" evidence="1">
    <location>
        <begin position="23"/>
        <end position="235"/>
    </location>
</feature>
<sequence>MTRHRFFPLAALLALTATPAVAQEALSPYVAEYEVLRSGAVEGRATMSLTAEGDGIWRLEGHTRGTQGLAALAGLRIDETSRFRETAEGLQCVRYDYRQTGLRKRERRVDCGADGIVSRDHRGEYQFPAQPGVIDQQAVGLALAIDLAAGRRGKLEYQVVDREELAAQAYRVDGEDTVQVPAGRLRAMKVERIREDARRVTTTWFGIGQGWVPVRILQAESDGMAFELRLVSVRR</sequence>
<name>A0AAW9R8N6_9GAMM</name>
<organism evidence="2 3">
    <name type="scientific">Denitratimonas tolerans</name>
    <dbReference type="NCBI Taxonomy" id="1338420"/>
    <lineage>
        <taxon>Bacteria</taxon>
        <taxon>Pseudomonadati</taxon>
        <taxon>Pseudomonadota</taxon>
        <taxon>Gammaproteobacteria</taxon>
        <taxon>Lysobacterales</taxon>
        <taxon>Lysobacteraceae</taxon>
        <taxon>Denitratimonas</taxon>
    </lineage>
</organism>
<protein>
    <submittedName>
        <fullName evidence="2">DUF3108 domain-containing protein</fullName>
    </submittedName>
</protein>
<proteinExistence type="predicted"/>
<comment type="caution">
    <text evidence="2">The sequence shown here is derived from an EMBL/GenBank/DDBJ whole genome shotgun (WGS) entry which is preliminary data.</text>
</comment>
<dbReference type="AlphaFoldDB" id="A0AAW9R8N6"/>
<feature type="signal peptide" evidence="1">
    <location>
        <begin position="1"/>
        <end position="22"/>
    </location>
</feature>
<dbReference type="InterPro" id="IPR021457">
    <property type="entry name" value="DUF3108"/>
</dbReference>
<dbReference type="EMBL" id="JBBDHC010000015">
    <property type="protein sequence ID" value="MEJ1250128.1"/>
    <property type="molecule type" value="Genomic_DNA"/>
</dbReference>
<evidence type="ECO:0000313" key="2">
    <source>
        <dbReference type="EMBL" id="MEJ1250128.1"/>
    </source>
</evidence>
<dbReference type="RefSeq" id="WP_337335827.1">
    <property type="nucleotide sequence ID" value="NZ_JBBDHC010000015.1"/>
</dbReference>
<dbReference type="Pfam" id="PF11306">
    <property type="entry name" value="DUF3108"/>
    <property type="match status" value="1"/>
</dbReference>
<dbReference type="Proteomes" id="UP001364472">
    <property type="component" value="Unassembled WGS sequence"/>
</dbReference>
<reference evidence="2 3" key="1">
    <citation type="journal article" date="2016" name="Antonie Van Leeuwenhoek">
        <title>Denitratimonas tolerans gen. nov., sp. nov., a denitrifying bacterium isolated from a bioreactor for tannery wastewater treatment.</title>
        <authorList>
            <person name="Han S.I."/>
            <person name="Kim J.O."/>
            <person name="Lee Y.R."/>
            <person name="Ekpeghere K.I."/>
            <person name="Koh S.C."/>
            <person name="Whang K.S."/>
        </authorList>
    </citation>
    <scope>NUCLEOTIDE SEQUENCE [LARGE SCALE GENOMIC DNA]</scope>
    <source>
        <strain evidence="2 3">KACC 17565</strain>
    </source>
</reference>
<keyword evidence="1" id="KW-0732">Signal</keyword>
<evidence type="ECO:0000313" key="3">
    <source>
        <dbReference type="Proteomes" id="UP001364472"/>
    </source>
</evidence>
<gene>
    <name evidence="2" type="ORF">WB794_10650</name>
</gene>
<keyword evidence="3" id="KW-1185">Reference proteome</keyword>